<evidence type="ECO:0000313" key="3">
    <source>
        <dbReference type="Proteomes" id="UP000054804"/>
    </source>
</evidence>
<feature type="region of interest" description="Disordered" evidence="1">
    <location>
        <begin position="113"/>
        <end position="132"/>
    </location>
</feature>
<dbReference type="OrthoDB" id="9902633at2"/>
<dbReference type="RefSeq" id="WP_058848642.1">
    <property type="nucleotide sequence ID" value="NZ_LOCL01000034.1"/>
</dbReference>
<sequence length="240" mass="27791">MTTQLRTYRVWAAFEVPQGTDDTEVIHLLRDAFFGNERFTMRIAQIAEPEEGDPPTTVRTWARIDIPAHMTWHDIRSPLRELYQSLRYPYHEQSLVFREQPDDVDDIITARELRRGHPEDQSWEEPGRDQPAPHTLSFWWVSAPAEGQRRESAPKEGTYLARFQSRGALVIPAVGDTVHLFSQRVQVIARSIGYEYSDAYEYTGTDEDSDRPVCTEVHIDVYVETPLPKPAPSRRPAWQN</sequence>
<dbReference type="Proteomes" id="UP000054804">
    <property type="component" value="Unassembled WGS sequence"/>
</dbReference>
<dbReference type="EMBL" id="LOCL01000034">
    <property type="protein sequence ID" value="KUF17379.1"/>
    <property type="molecule type" value="Genomic_DNA"/>
</dbReference>
<dbReference type="AlphaFoldDB" id="A0A0W7X3L4"/>
<accession>A0A0W7X3L4</accession>
<name>A0A0W7X3L4_9ACTN</name>
<evidence type="ECO:0000313" key="2">
    <source>
        <dbReference type="EMBL" id="KUF17379.1"/>
    </source>
</evidence>
<proteinExistence type="predicted"/>
<feature type="compositionally biased region" description="Basic and acidic residues" evidence="1">
    <location>
        <begin position="113"/>
        <end position="128"/>
    </location>
</feature>
<dbReference type="STRING" id="1765722.AT728_16390"/>
<protein>
    <submittedName>
        <fullName evidence="2">Uncharacterized protein</fullName>
    </submittedName>
</protein>
<organism evidence="2 3">
    <name type="scientific">Streptomyces silvensis</name>
    <dbReference type="NCBI Taxonomy" id="1765722"/>
    <lineage>
        <taxon>Bacteria</taxon>
        <taxon>Bacillati</taxon>
        <taxon>Actinomycetota</taxon>
        <taxon>Actinomycetes</taxon>
        <taxon>Kitasatosporales</taxon>
        <taxon>Streptomycetaceae</taxon>
        <taxon>Streptomyces</taxon>
    </lineage>
</organism>
<evidence type="ECO:0000256" key="1">
    <source>
        <dbReference type="SAM" id="MobiDB-lite"/>
    </source>
</evidence>
<gene>
    <name evidence="2" type="ORF">AT728_16390</name>
</gene>
<reference evidence="2 3" key="1">
    <citation type="submission" date="2015-12" db="EMBL/GenBank/DDBJ databases">
        <title>Draft genome sequence of Streptomyces silvensis ATCC 53525, a producer of novel hormone antagonists.</title>
        <authorList>
            <person name="Johnston C.W."/>
            <person name="Li Y."/>
            <person name="Magarvey N.A."/>
        </authorList>
    </citation>
    <scope>NUCLEOTIDE SEQUENCE [LARGE SCALE GENOMIC DNA]</scope>
    <source>
        <strain evidence="2 3">ATCC 53525</strain>
    </source>
</reference>
<comment type="caution">
    <text evidence="2">The sequence shown here is derived from an EMBL/GenBank/DDBJ whole genome shotgun (WGS) entry which is preliminary data.</text>
</comment>
<keyword evidence="3" id="KW-1185">Reference proteome</keyword>